<comment type="caution">
    <text evidence="5">The sequence shown here is derived from an EMBL/GenBank/DDBJ whole genome shotgun (WGS) entry which is preliminary data.</text>
</comment>
<proteinExistence type="predicted"/>
<reference evidence="5 6" key="1">
    <citation type="submission" date="2022-11" db="EMBL/GenBank/DDBJ databases">
        <title>Brucella sp. YY2X, whole genome shotgun sequencing project.</title>
        <authorList>
            <person name="Yang Y."/>
        </authorList>
    </citation>
    <scope>NUCLEOTIDE SEQUENCE [LARGE SCALE GENOMIC DNA]</scope>
    <source>
        <strain evidence="5 6">YY2X</strain>
    </source>
</reference>
<accession>A0ABT3QM28</accession>
<keyword evidence="3" id="KW-0804">Transcription</keyword>
<dbReference type="Proteomes" id="UP001301216">
    <property type="component" value="Unassembled WGS sequence"/>
</dbReference>
<feature type="domain" description="HTH araC/xylS-type" evidence="4">
    <location>
        <begin position="194"/>
        <end position="292"/>
    </location>
</feature>
<dbReference type="InterPro" id="IPR009057">
    <property type="entry name" value="Homeodomain-like_sf"/>
</dbReference>
<organism evidence="5 6">
    <name type="scientific">Ochrobactrum chromiisoli</name>
    <dbReference type="NCBI Taxonomy" id="2993941"/>
    <lineage>
        <taxon>Bacteria</taxon>
        <taxon>Pseudomonadati</taxon>
        <taxon>Pseudomonadota</taxon>
        <taxon>Alphaproteobacteria</taxon>
        <taxon>Hyphomicrobiales</taxon>
        <taxon>Brucellaceae</taxon>
        <taxon>Brucella/Ochrobactrum group</taxon>
        <taxon>Ochrobactrum</taxon>
    </lineage>
</organism>
<dbReference type="InterPro" id="IPR018060">
    <property type="entry name" value="HTH_AraC"/>
</dbReference>
<dbReference type="Gene3D" id="1.10.10.60">
    <property type="entry name" value="Homeodomain-like"/>
    <property type="match status" value="1"/>
</dbReference>
<sequence length="304" mass="34470">MKNNIKIHEYKGNLSTGNKGGESFTADEISRGAFLYTRSSTGIDIYTPEDIVAPILLEPVRNLRWKFPEGGENTSSFSAGTVLLIPADQRTIITWPGQVKLLKVFIGRDQNCGQDAQDIALRVSDTHGRMIIFYSKQCLRISELILEQLRVETPSAQSYLESLYSALLYQIASNAATSLSMEASPSGLRSYACRQIEDYMKENFRNSINVPQMASLLNMSAGHFSMCFRKSFGLTPYQYLMGLRLDEAEKWLIETDMPISEIAIKLNFSSQSHFTTALKKYRNLTPGEVRRRRSKEYLQTKTKR</sequence>
<dbReference type="EMBL" id="JAPHAV010000002">
    <property type="protein sequence ID" value="MCX2696663.1"/>
    <property type="molecule type" value="Genomic_DNA"/>
</dbReference>
<dbReference type="PANTHER" id="PTHR46796:SF6">
    <property type="entry name" value="ARAC SUBFAMILY"/>
    <property type="match status" value="1"/>
</dbReference>
<evidence type="ECO:0000313" key="5">
    <source>
        <dbReference type="EMBL" id="MCX2696663.1"/>
    </source>
</evidence>
<dbReference type="Pfam" id="PF12833">
    <property type="entry name" value="HTH_18"/>
    <property type="match status" value="1"/>
</dbReference>
<dbReference type="PANTHER" id="PTHR46796">
    <property type="entry name" value="HTH-TYPE TRANSCRIPTIONAL ACTIVATOR RHAS-RELATED"/>
    <property type="match status" value="1"/>
</dbReference>
<evidence type="ECO:0000313" key="6">
    <source>
        <dbReference type="Proteomes" id="UP001301216"/>
    </source>
</evidence>
<protein>
    <submittedName>
        <fullName evidence="5">AraC family transcriptional regulator</fullName>
    </submittedName>
</protein>
<keyword evidence="6" id="KW-1185">Reference proteome</keyword>
<dbReference type="PROSITE" id="PS01124">
    <property type="entry name" value="HTH_ARAC_FAMILY_2"/>
    <property type="match status" value="1"/>
</dbReference>
<evidence type="ECO:0000259" key="4">
    <source>
        <dbReference type="PROSITE" id="PS01124"/>
    </source>
</evidence>
<keyword evidence="1" id="KW-0805">Transcription regulation</keyword>
<dbReference type="InterPro" id="IPR050204">
    <property type="entry name" value="AraC_XylS_family_regulators"/>
</dbReference>
<keyword evidence="2" id="KW-0238">DNA-binding</keyword>
<name>A0ABT3QM28_9HYPH</name>
<evidence type="ECO:0000256" key="3">
    <source>
        <dbReference type="ARBA" id="ARBA00023163"/>
    </source>
</evidence>
<evidence type="ECO:0000256" key="2">
    <source>
        <dbReference type="ARBA" id="ARBA00023125"/>
    </source>
</evidence>
<dbReference type="RefSeq" id="WP_265984108.1">
    <property type="nucleotide sequence ID" value="NZ_JAPHAV010000002.1"/>
</dbReference>
<evidence type="ECO:0000256" key="1">
    <source>
        <dbReference type="ARBA" id="ARBA00023015"/>
    </source>
</evidence>
<gene>
    <name evidence="5" type="ORF">OPR82_07725</name>
</gene>
<dbReference type="SUPFAM" id="SSF46689">
    <property type="entry name" value="Homeodomain-like"/>
    <property type="match status" value="2"/>
</dbReference>
<dbReference type="SMART" id="SM00342">
    <property type="entry name" value="HTH_ARAC"/>
    <property type="match status" value="1"/>
</dbReference>